<name>A0A4R4KGF5_PSEVA</name>
<accession>A0A4R4KGF5</accession>
<organism evidence="2 3">
    <name type="scientific">Pseudomonas vancouverensis</name>
    <dbReference type="NCBI Taxonomy" id="95300"/>
    <lineage>
        <taxon>Bacteria</taxon>
        <taxon>Pseudomonadati</taxon>
        <taxon>Pseudomonadota</taxon>
        <taxon>Gammaproteobacteria</taxon>
        <taxon>Pseudomonadales</taxon>
        <taxon>Pseudomonadaceae</taxon>
        <taxon>Pseudomonas</taxon>
    </lineage>
</organism>
<reference evidence="3" key="1">
    <citation type="journal article" date="2019" name="bioRxiv">
        <title>Bacterially produced spermidine induces plant systemic susceptibility to pathogens.</title>
        <authorList>
            <person name="Melnyk R.A."/>
            <person name="Beskrovnaya P.A."/>
            <person name="Liu Z."/>
            <person name="Song Y."/>
            <person name="Haney C.H."/>
        </authorList>
    </citation>
    <scope>NUCLEOTIDE SEQUENCE [LARGE SCALE GENOMIC DNA]</scope>
    <source>
        <strain evidence="3">Dha-51</strain>
    </source>
</reference>
<dbReference type="AlphaFoldDB" id="A0A4R4KGF5"/>
<gene>
    <name evidence="2" type="ORF">EIY72_09185</name>
</gene>
<keyword evidence="1" id="KW-0175">Coiled coil</keyword>
<proteinExistence type="predicted"/>
<dbReference type="OrthoDB" id="7019779at2"/>
<comment type="caution">
    <text evidence="2">The sequence shown here is derived from an EMBL/GenBank/DDBJ whole genome shotgun (WGS) entry which is preliminary data.</text>
</comment>
<dbReference type="EMBL" id="RRZK01000008">
    <property type="protein sequence ID" value="TDB65671.1"/>
    <property type="molecule type" value="Genomic_DNA"/>
</dbReference>
<feature type="coiled-coil region" evidence="1">
    <location>
        <begin position="23"/>
        <end position="77"/>
    </location>
</feature>
<evidence type="ECO:0000313" key="3">
    <source>
        <dbReference type="Proteomes" id="UP000295254"/>
    </source>
</evidence>
<evidence type="ECO:0000313" key="2">
    <source>
        <dbReference type="EMBL" id="TDB65671.1"/>
    </source>
</evidence>
<protein>
    <submittedName>
        <fullName evidence="2">Uncharacterized protein</fullName>
    </submittedName>
</protein>
<evidence type="ECO:0000256" key="1">
    <source>
        <dbReference type="SAM" id="Coils"/>
    </source>
</evidence>
<dbReference type="Proteomes" id="UP000295254">
    <property type="component" value="Unassembled WGS sequence"/>
</dbReference>
<dbReference type="RefSeq" id="WP_093219124.1">
    <property type="nucleotide sequence ID" value="NZ_LT629803.1"/>
</dbReference>
<keyword evidence="3" id="KW-1185">Reference proteome</keyword>
<sequence length="140" mass="15399">MTTTLVILGGALYGLNTWENIQRERQEAVCKTAQQHLKSLETQARAMAAGLSVEAYAEAEKQDAGKLVQALDTAKNEAEVDAVIDQHATAIQAQIVAEDAEVENRSEQPFLGQELKKQKITTDVKQEFKRAEKAVAEDCQ</sequence>